<feature type="chain" id="PRO_5044525809" description="Dirigent protein" evidence="4">
    <location>
        <begin position="22"/>
        <end position="188"/>
    </location>
</feature>
<reference evidence="5 6" key="1">
    <citation type="submission" date="2024-06" db="EMBL/GenBank/DDBJ databases">
        <title>A chromosome level genome sequence of Diviner's sage (Salvia divinorum).</title>
        <authorList>
            <person name="Ford S.A."/>
            <person name="Ro D.-K."/>
            <person name="Ness R.W."/>
            <person name="Phillips M.A."/>
        </authorList>
    </citation>
    <scope>NUCLEOTIDE SEQUENCE [LARGE SCALE GENOMIC DNA]</scope>
    <source>
        <strain evidence="5">SAF-2024a</strain>
        <tissue evidence="5">Leaf</tissue>
    </source>
</reference>
<dbReference type="InterPro" id="IPR004265">
    <property type="entry name" value="Dirigent"/>
</dbReference>
<comment type="function">
    <text evidence="4">Dirigent proteins impart stereoselectivity on the phenoxy radical-coupling reaction, yielding optically active lignans from two molecules of coniferyl alcohol in the biosynthesis of lignans, flavonolignans, and alkaloids and thus plays a central role in plant secondary metabolism.</text>
</comment>
<dbReference type="AlphaFoldDB" id="A0ABD1I9M1"/>
<evidence type="ECO:0000256" key="1">
    <source>
        <dbReference type="ARBA" id="ARBA00010746"/>
    </source>
</evidence>
<evidence type="ECO:0000256" key="4">
    <source>
        <dbReference type="RuleBase" id="RU363099"/>
    </source>
</evidence>
<accession>A0ABD1I9M1</accession>
<name>A0ABD1I9M1_SALDI</name>
<evidence type="ECO:0000256" key="3">
    <source>
        <dbReference type="ARBA" id="ARBA00022525"/>
    </source>
</evidence>
<evidence type="ECO:0000313" key="6">
    <source>
        <dbReference type="Proteomes" id="UP001567538"/>
    </source>
</evidence>
<feature type="signal peptide" evidence="4">
    <location>
        <begin position="1"/>
        <end position="21"/>
    </location>
</feature>
<evidence type="ECO:0000313" key="5">
    <source>
        <dbReference type="EMBL" id="KAL1564384.1"/>
    </source>
</evidence>
<dbReference type="Proteomes" id="UP001567538">
    <property type="component" value="Unassembled WGS sequence"/>
</dbReference>
<dbReference type="PANTHER" id="PTHR21495">
    <property type="entry name" value="NUCLEOPORIN-RELATED"/>
    <property type="match status" value="1"/>
</dbReference>
<dbReference type="EMBL" id="JBEAFC010000003">
    <property type="protein sequence ID" value="KAL1564384.1"/>
    <property type="molecule type" value="Genomic_DNA"/>
</dbReference>
<dbReference type="Pfam" id="PF03018">
    <property type="entry name" value="Dirigent"/>
    <property type="match status" value="1"/>
</dbReference>
<sequence>MAWKVSIFVLVFWKWMIVAMAISHPIDQSPKAVGEWANNLRQEKVSKLHFFCHHLHGTTAVTIAKAATTDASPTLFGLLDTRDDPVTVGPEKSSERLGYAQGISAAASLHEISSFDPFTFVFTNEEFNGSSLAVMGSCPLSSHSCEAAVVGGGGVFRLARGVATTKVYYLNFTTGAASVEINIVVLHY</sequence>
<gene>
    <name evidence="5" type="ORF">AAHA92_06735</name>
</gene>
<keyword evidence="4" id="KW-0052">Apoplast</keyword>
<dbReference type="InterPro" id="IPR044859">
    <property type="entry name" value="Allene_oxi_cyc_Dirigent"/>
</dbReference>
<protein>
    <recommendedName>
        <fullName evidence="4">Dirigent protein</fullName>
    </recommendedName>
</protein>
<comment type="subcellular location">
    <subcellularLocation>
        <location evidence="4">Secreted</location>
        <location evidence="4">Extracellular space</location>
        <location evidence="4">Apoplast</location>
    </subcellularLocation>
</comment>
<comment type="subunit">
    <text evidence="2 4">Homodimer.</text>
</comment>
<dbReference type="Gene3D" id="2.40.480.10">
    <property type="entry name" value="Allene oxide cyclase-like"/>
    <property type="match status" value="1"/>
</dbReference>
<comment type="similarity">
    <text evidence="1 4">Belongs to the plant dirigent protein family.</text>
</comment>
<comment type="caution">
    <text evidence="5">The sequence shown here is derived from an EMBL/GenBank/DDBJ whole genome shotgun (WGS) entry which is preliminary data.</text>
</comment>
<dbReference type="GO" id="GO:0048046">
    <property type="term" value="C:apoplast"/>
    <property type="evidence" value="ECO:0007669"/>
    <property type="project" value="UniProtKB-SubCell"/>
</dbReference>
<proteinExistence type="inferred from homology"/>
<evidence type="ECO:0000256" key="2">
    <source>
        <dbReference type="ARBA" id="ARBA00011738"/>
    </source>
</evidence>
<keyword evidence="6" id="KW-1185">Reference proteome</keyword>
<keyword evidence="4" id="KW-0732">Signal</keyword>
<keyword evidence="3 4" id="KW-0964">Secreted</keyword>
<dbReference type="GO" id="GO:0009699">
    <property type="term" value="P:phenylpropanoid biosynthetic process"/>
    <property type="evidence" value="ECO:0007669"/>
    <property type="project" value="UniProtKB-ARBA"/>
</dbReference>
<organism evidence="5 6">
    <name type="scientific">Salvia divinorum</name>
    <name type="common">Maria pastora</name>
    <name type="synonym">Diviner's sage</name>
    <dbReference type="NCBI Taxonomy" id="28513"/>
    <lineage>
        <taxon>Eukaryota</taxon>
        <taxon>Viridiplantae</taxon>
        <taxon>Streptophyta</taxon>
        <taxon>Embryophyta</taxon>
        <taxon>Tracheophyta</taxon>
        <taxon>Spermatophyta</taxon>
        <taxon>Magnoliopsida</taxon>
        <taxon>eudicotyledons</taxon>
        <taxon>Gunneridae</taxon>
        <taxon>Pentapetalae</taxon>
        <taxon>asterids</taxon>
        <taxon>lamiids</taxon>
        <taxon>Lamiales</taxon>
        <taxon>Lamiaceae</taxon>
        <taxon>Nepetoideae</taxon>
        <taxon>Mentheae</taxon>
        <taxon>Salviinae</taxon>
        <taxon>Salvia</taxon>
        <taxon>Salvia subgen. Calosphace</taxon>
    </lineage>
</organism>